<dbReference type="Pfam" id="PF13585">
    <property type="entry name" value="CHU_C"/>
    <property type="match status" value="1"/>
</dbReference>
<proteinExistence type="predicted"/>
<keyword evidence="1" id="KW-0732">Signal</keyword>
<dbReference type="NCBIfam" id="TIGR04131">
    <property type="entry name" value="Bac_Flav_CTERM"/>
    <property type="match status" value="1"/>
</dbReference>
<feature type="signal peptide" evidence="1">
    <location>
        <begin position="1"/>
        <end position="20"/>
    </location>
</feature>
<evidence type="ECO:0000256" key="1">
    <source>
        <dbReference type="SAM" id="SignalP"/>
    </source>
</evidence>
<dbReference type="EMBL" id="QTJV01000006">
    <property type="protein sequence ID" value="RFM33980.1"/>
    <property type="molecule type" value="Genomic_DNA"/>
</dbReference>
<reference evidence="3 4" key="1">
    <citation type="submission" date="2018-08" db="EMBL/GenBank/DDBJ databases">
        <title>Chitinophaga sp. K20C18050901, a novel bacterium isolated from forest soil.</title>
        <authorList>
            <person name="Wang C."/>
        </authorList>
    </citation>
    <scope>NUCLEOTIDE SEQUENCE [LARGE SCALE GENOMIC DNA]</scope>
    <source>
        <strain evidence="3 4">K20C18050901</strain>
    </source>
</reference>
<comment type="caution">
    <text evidence="3">The sequence shown here is derived from an EMBL/GenBank/DDBJ whole genome shotgun (WGS) entry which is preliminary data.</text>
</comment>
<dbReference type="AlphaFoldDB" id="A0A3E1P1H2"/>
<organism evidence="3 4">
    <name type="scientific">Chitinophaga silvisoli</name>
    <dbReference type="NCBI Taxonomy" id="2291814"/>
    <lineage>
        <taxon>Bacteria</taxon>
        <taxon>Pseudomonadati</taxon>
        <taxon>Bacteroidota</taxon>
        <taxon>Chitinophagia</taxon>
        <taxon>Chitinophagales</taxon>
        <taxon>Chitinophagaceae</taxon>
        <taxon>Chitinophaga</taxon>
    </lineage>
</organism>
<gene>
    <name evidence="3" type="ORF">DXN04_18705</name>
</gene>
<dbReference type="InterPro" id="IPR026341">
    <property type="entry name" value="T9SS_type_B"/>
</dbReference>
<evidence type="ECO:0000259" key="2">
    <source>
        <dbReference type="Pfam" id="PF20009"/>
    </source>
</evidence>
<dbReference type="PROSITE" id="PS00430">
    <property type="entry name" value="TONB_DEPENDENT_REC_1"/>
    <property type="match status" value="1"/>
</dbReference>
<dbReference type="InterPro" id="IPR010916">
    <property type="entry name" value="TonB_box_CS"/>
</dbReference>
<name>A0A3E1P1H2_9BACT</name>
<dbReference type="Proteomes" id="UP000261174">
    <property type="component" value="Unassembled WGS sequence"/>
</dbReference>
<dbReference type="OrthoDB" id="602611at2"/>
<feature type="chain" id="PRO_5017800169" evidence="1">
    <location>
        <begin position="21"/>
        <end position="723"/>
    </location>
</feature>
<keyword evidence="4" id="KW-1185">Reference proteome</keyword>
<dbReference type="Pfam" id="PF20009">
    <property type="entry name" value="GEVED"/>
    <property type="match status" value="1"/>
</dbReference>
<accession>A0A3E1P1H2</accession>
<feature type="domain" description="GEVED" evidence="2">
    <location>
        <begin position="239"/>
        <end position="314"/>
    </location>
</feature>
<sequence>MPKLYSLSLALLLSPLQLKAQYADSGTGTLKEKIHWCNWAGFSITEGATKTFITSDSLTVTATFSDVSGATPVPNYMSYAGYDFNNPSIKGSLNATGSTHFKVAFSASRNNTPAPLRMITIATGNTTYTGACTTAPSLQSNSTEVAMENTSTIIFGILAPYDRGDLPASYGYAAHELTYDSCTLTQQTDYYLGAIAPDADTLKATDDGADEDAVSSFPPYTGGGEYEISMPIKAGAKSYISAWFDFNRNGVFDSNEIAVDSTTGSTANLKWTGIPARLPAGKVSQWAFRFRISDSLLTSPTGYAPNGEVEDYFIALTAPCDVKVSTLADVILCAGKSTQLSAVGATTYKWTPSSYLNSDTIAQPVASPPAGISYTVTGTDAYGCTGSASLNIYVNPSPVITTSKDTAMCTGTTIQLSGVSDIPASYSWSPVAGLNNAGISNPTASPATTTNYVVTASTIYGCRTSKTIHINVTPTPVFKVTPDSPAVCIGQSVIMNADGGDEYAWLSSRDSLLTTATALNISPLHDTTFKVYIADYTCKIADTLVVPVIVYDTPTTTIAKSGDIDCANASISLKATGGVYYTWETAPGITNTHTASPAVSPLETTTYEVTIMDGHGCTNVESITVNVDVALAFTRYPIPSAFTPNGDGKNDCFGLKRWGESSWFEFNIFNRGGRIVYSSNSPDACWDGTSKGQPLPVGTYIYMIRARTICGDVVRKGSILLIR</sequence>
<evidence type="ECO:0000313" key="4">
    <source>
        <dbReference type="Proteomes" id="UP000261174"/>
    </source>
</evidence>
<evidence type="ECO:0000313" key="3">
    <source>
        <dbReference type="EMBL" id="RFM33980.1"/>
    </source>
</evidence>
<protein>
    <submittedName>
        <fullName evidence="3">Gliding motility-associated C-terminal domain-containing protein</fullName>
    </submittedName>
</protein>
<dbReference type="RefSeq" id="WP_116854898.1">
    <property type="nucleotide sequence ID" value="NZ_QTJV01000006.1"/>
</dbReference>
<dbReference type="InterPro" id="IPR045474">
    <property type="entry name" value="GEVED"/>
</dbReference>